<evidence type="ECO:0000256" key="5">
    <source>
        <dbReference type="ARBA" id="ARBA00023143"/>
    </source>
</evidence>
<evidence type="ECO:0000256" key="7">
    <source>
        <dbReference type="RuleBase" id="RU362066"/>
    </source>
</evidence>
<evidence type="ECO:0000256" key="2">
    <source>
        <dbReference type="ARBA" id="ARBA00011255"/>
    </source>
</evidence>
<evidence type="ECO:0000313" key="11">
    <source>
        <dbReference type="Proteomes" id="UP000254848"/>
    </source>
</evidence>
<sequence>MASITSLGIGSGLDLNSLLDKLTKAEQGRLTPYVNQQSSYKAQLTAFGTLKSALSKFDDLSAALAKNDFFSATTINSDSKAFSASSSASAQPGNYTILVEQLAQAQTLMTQGNISSQSEQLGTAGASGRTLTLTTEGNPPKTTEIPLSDDQTSLLELRDAINGAKAGVTASIIHVKDDEYQLSISSSQTGEDNTISLSVKNDDKLNSLLNYDSASGSGAMKETAAAQNAKIQMNGLDIERSSNTITDAPQGVTITLKAKSKEPETMTIGVDTAGIVDKIKSWVDSYNSLQDTFSSLTKYTPVKSGEAQSTKNGALLGDSTLRGIQSTIESTLNAAQGNPDLKGLESLGISTDLKTGKLSLDTEKLTKALTDKPEQVRNFFAGDTKETGMATQLHTQIQDYIKKDGVIDTSTESINLNLTRLDSQITSLNSSIASTIARYQKQFVQLDTMMSKLNNTSAYLSQQFTAMSKQ</sequence>
<organism evidence="10 11">
    <name type="scientific">Enterobacillus tribolii</name>
    <dbReference type="NCBI Taxonomy" id="1487935"/>
    <lineage>
        <taxon>Bacteria</taxon>
        <taxon>Pseudomonadati</taxon>
        <taxon>Pseudomonadota</taxon>
        <taxon>Gammaproteobacteria</taxon>
        <taxon>Enterobacterales</taxon>
        <taxon>Hafniaceae</taxon>
        <taxon>Enterobacillus</taxon>
    </lineage>
</organism>
<dbReference type="PANTHER" id="PTHR30288:SF0">
    <property type="entry name" value="FLAGELLAR HOOK-ASSOCIATED PROTEIN 2"/>
    <property type="match status" value="1"/>
</dbReference>
<dbReference type="OrthoDB" id="5980200at2"/>
<evidence type="ECO:0000256" key="6">
    <source>
        <dbReference type="ARBA" id="ARBA00025175"/>
    </source>
</evidence>
<dbReference type="NCBIfam" id="NF005955">
    <property type="entry name" value="PRK08032.1"/>
    <property type="match status" value="1"/>
</dbReference>
<dbReference type="AlphaFoldDB" id="A0A370R2Y7"/>
<keyword evidence="5 7" id="KW-0975">Bacterial flagellum</keyword>
<dbReference type="Pfam" id="PF07196">
    <property type="entry name" value="Flagellin_IN"/>
    <property type="match status" value="1"/>
</dbReference>
<accession>A0A370R2Y7</accession>
<feature type="domain" description="Flagellar hook-associated protein 2 C-terminal" evidence="9">
    <location>
        <begin position="226"/>
        <end position="455"/>
    </location>
</feature>
<gene>
    <name evidence="10" type="ORF">C8D90_101238</name>
</gene>
<comment type="caution">
    <text evidence="10">The sequence shown here is derived from an EMBL/GenBank/DDBJ whole genome shotgun (WGS) entry which is preliminary data.</text>
</comment>
<dbReference type="EMBL" id="QRAP01000001">
    <property type="protein sequence ID" value="RDK96802.1"/>
    <property type="molecule type" value="Genomic_DNA"/>
</dbReference>
<comment type="function">
    <text evidence="7">Required for morphogenesis and for the elongation of the flagellar filament by facilitating polymerization of the flagellin monomers at the tip of growing filament. Forms a capping structure, which prevents flagellin subunits (transported through the central channel of the flagellum) from leaking out without polymerization at the distal end.</text>
</comment>
<dbReference type="Pfam" id="PF07195">
    <property type="entry name" value="FliD_C"/>
    <property type="match status" value="1"/>
</dbReference>
<keyword evidence="10" id="KW-0282">Flagellum</keyword>
<keyword evidence="4" id="KW-0175">Coiled coil</keyword>
<evidence type="ECO:0000256" key="3">
    <source>
        <dbReference type="ARBA" id="ARBA00016246"/>
    </source>
</evidence>
<evidence type="ECO:0000313" key="10">
    <source>
        <dbReference type="EMBL" id="RDK96802.1"/>
    </source>
</evidence>
<name>A0A370R2Y7_9GAMM</name>
<evidence type="ECO:0000256" key="1">
    <source>
        <dbReference type="ARBA" id="ARBA00009764"/>
    </source>
</evidence>
<protein>
    <recommendedName>
        <fullName evidence="3 7">Flagellar hook-associated protein 2</fullName>
        <shortName evidence="7">HAP2</shortName>
    </recommendedName>
    <alternativeName>
        <fullName evidence="7">Flagellar cap protein</fullName>
    </alternativeName>
</protein>
<dbReference type="InterPro" id="IPR040026">
    <property type="entry name" value="FliD"/>
</dbReference>
<dbReference type="PANTHER" id="PTHR30288">
    <property type="entry name" value="FLAGELLAR CAP/ASSEMBLY PROTEIN FLID"/>
    <property type="match status" value="1"/>
</dbReference>
<keyword evidence="10" id="KW-0966">Cell projection</keyword>
<dbReference type="GO" id="GO:0007155">
    <property type="term" value="P:cell adhesion"/>
    <property type="evidence" value="ECO:0007669"/>
    <property type="project" value="InterPro"/>
</dbReference>
<evidence type="ECO:0000259" key="8">
    <source>
        <dbReference type="Pfam" id="PF02465"/>
    </source>
</evidence>
<keyword evidence="10" id="KW-0969">Cilium</keyword>
<dbReference type="GO" id="GO:0071973">
    <property type="term" value="P:bacterial-type flagellum-dependent cell motility"/>
    <property type="evidence" value="ECO:0007669"/>
    <property type="project" value="TreeGrafter"/>
</dbReference>
<evidence type="ECO:0000259" key="9">
    <source>
        <dbReference type="Pfam" id="PF07195"/>
    </source>
</evidence>
<comment type="subunit">
    <text evidence="2 7">Homopentamer.</text>
</comment>
<keyword evidence="7" id="KW-0964">Secreted</keyword>
<proteinExistence type="inferred from homology"/>
<dbReference type="RefSeq" id="WP_115456591.1">
    <property type="nucleotide sequence ID" value="NZ_QRAP01000001.1"/>
</dbReference>
<dbReference type="InterPro" id="IPR010809">
    <property type="entry name" value="FliD_C"/>
</dbReference>
<dbReference type="InterPro" id="IPR010810">
    <property type="entry name" value="Flagellin_hook_IN_motif"/>
</dbReference>
<dbReference type="Pfam" id="PF02465">
    <property type="entry name" value="FliD_N"/>
    <property type="match status" value="1"/>
</dbReference>
<feature type="domain" description="Flagellar hook-associated protein 2 N-terminal" evidence="8">
    <location>
        <begin position="11"/>
        <end position="106"/>
    </location>
</feature>
<dbReference type="GO" id="GO:0005576">
    <property type="term" value="C:extracellular region"/>
    <property type="evidence" value="ECO:0007669"/>
    <property type="project" value="UniProtKB-SubCell"/>
</dbReference>
<dbReference type="InterPro" id="IPR003481">
    <property type="entry name" value="FliD_N"/>
</dbReference>
<dbReference type="GO" id="GO:0009421">
    <property type="term" value="C:bacterial-type flagellum filament cap"/>
    <property type="evidence" value="ECO:0007669"/>
    <property type="project" value="InterPro"/>
</dbReference>
<evidence type="ECO:0000256" key="4">
    <source>
        <dbReference type="ARBA" id="ARBA00023054"/>
    </source>
</evidence>
<reference evidence="10 11" key="1">
    <citation type="submission" date="2018-07" db="EMBL/GenBank/DDBJ databases">
        <title>Genomic Encyclopedia of Type Strains, Phase IV (KMG-IV): sequencing the most valuable type-strain genomes for metagenomic binning, comparative biology and taxonomic classification.</title>
        <authorList>
            <person name="Goeker M."/>
        </authorList>
    </citation>
    <scope>NUCLEOTIDE SEQUENCE [LARGE SCALE GENOMIC DNA]</scope>
    <source>
        <strain evidence="10 11">DSM 103736</strain>
    </source>
</reference>
<dbReference type="GO" id="GO:0009424">
    <property type="term" value="C:bacterial-type flagellum hook"/>
    <property type="evidence" value="ECO:0007669"/>
    <property type="project" value="UniProtKB-UniRule"/>
</dbReference>
<keyword evidence="11" id="KW-1185">Reference proteome</keyword>
<comment type="similarity">
    <text evidence="1 7">Belongs to the FliD family.</text>
</comment>
<comment type="subcellular location">
    <subcellularLocation>
        <location evidence="7">Secreted</location>
    </subcellularLocation>
    <subcellularLocation>
        <location evidence="7">Bacterial flagellum</location>
    </subcellularLocation>
</comment>
<dbReference type="Proteomes" id="UP000254848">
    <property type="component" value="Unassembled WGS sequence"/>
</dbReference>
<comment type="function">
    <text evidence="6">Required for the morphogenesis and for the elongation of the flagellar filament by facilitating polymerization of the flagellin monomers at the tip of growing filament. Forms a capping structure, which prevents flagellin subunits (transported through the central channel of the flagellum) from leaking out without polymerization at the distal end.</text>
</comment>